<organism evidence="11 12">
    <name type="scientific">Stygiobacter electus</name>
    <dbReference type="NCBI Taxonomy" id="3032292"/>
    <lineage>
        <taxon>Bacteria</taxon>
        <taxon>Pseudomonadati</taxon>
        <taxon>Ignavibacteriota</taxon>
        <taxon>Ignavibacteria</taxon>
        <taxon>Ignavibacteriales</taxon>
        <taxon>Melioribacteraceae</taxon>
        <taxon>Stygiobacter</taxon>
    </lineage>
</organism>
<dbReference type="CDD" id="cd07562">
    <property type="entry name" value="Peptidase_S41_TRI"/>
    <property type="match status" value="1"/>
</dbReference>
<evidence type="ECO:0000256" key="8">
    <source>
        <dbReference type="PIRSR" id="PIRSR036421-1"/>
    </source>
</evidence>
<evidence type="ECO:0000256" key="6">
    <source>
        <dbReference type="ARBA" id="ARBA00022825"/>
    </source>
</evidence>
<dbReference type="Pfam" id="PF26550">
    <property type="entry name" value="Tricorn_2nd"/>
    <property type="match status" value="1"/>
</dbReference>
<dbReference type="GO" id="GO:0008236">
    <property type="term" value="F:serine-type peptidase activity"/>
    <property type="evidence" value="ECO:0007669"/>
    <property type="project" value="UniProtKB-UniRule"/>
</dbReference>
<dbReference type="GO" id="GO:0005737">
    <property type="term" value="C:cytoplasm"/>
    <property type="evidence" value="ECO:0007669"/>
    <property type="project" value="UniProtKB-SubCell"/>
</dbReference>
<keyword evidence="3 7" id="KW-0963">Cytoplasm</keyword>
<evidence type="ECO:0000256" key="7">
    <source>
        <dbReference type="PIRNR" id="PIRNR036421"/>
    </source>
</evidence>
<feature type="active site" description="Charge relay system" evidence="8">
    <location>
        <position position="1035"/>
    </location>
</feature>
<dbReference type="RefSeq" id="WP_321536364.1">
    <property type="nucleotide sequence ID" value="NZ_JARGDL010000015.1"/>
</dbReference>
<dbReference type="Pfam" id="PF14684">
    <property type="entry name" value="Tricorn_C1"/>
    <property type="match status" value="1"/>
</dbReference>
<dbReference type="Gene3D" id="3.30.750.44">
    <property type="match status" value="1"/>
</dbReference>
<evidence type="ECO:0000256" key="2">
    <source>
        <dbReference type="ARBA" id="ARBA00008524"/>
    </source>
</evidence>
<evidence type="ECO:0000313" key="11">
    <source>
        <dbReference type="EMBL" id="MDF1612593.1"/>
    </source>
</evidence>
<keyword evidence="4 7" id="KW-0645">Protease</keyword>
<comment type="subcellular location">
    <subcellularLocation>
        <location evidence="1 7">Cytoplasm</location>
    </subcellularLocation>
</comment>
<dbReference type="SUPFAM" id="SSF69304">
    <property type="entry name" value="Tricorn protease N-terminal domain"/>
    <property type="match status" value="1"/>
</dbReference>
<keyword evidence="12" id="KW-1185">Reference proteome</keyword>
<dbReference type="InterPro" id="IPR005151">
    <property type="entry name" value="Tail-specific_protease"/>
</dbReference>
<accession>A0AAE3P3P8</accession>
<feature type="region of interest" description="Disordered" evidence="9">
    <location>
        <begin position="546"/>
        <end position="576"/>
    </location>
</feature>
<protein>
    <recommendedName>
        <fullName evidence="7">Tricorn protease homolog</fullName>
        <ecNumber evidence="7">3.4.21.-</ecNumber>
    </recommendedName>
</protein>
<gene>
    <name evidence="11" type="ORF">P0M35_10555</name>
</gene>
<dbReference type="InterPro" id="IPR029045">
    <property type="entry name" value="ClpP/crotonase-like_dom_sf"/>
</dbReference>
<dbReference type="Gene3D" id="3.90.226.10">
    <property type="entry name" value="2-enoyl-CoA Hydratase, Chain A, domain 1"/>
    <property type="match status" value="1"/>
</dbReference>
<evidence type="ECO:0000256" key="5">
    <source>
        <dbReference type="ARBA" id="ARBA00022801"/>
    </source>
</evidence>
<comment type="function">
    <text evidence="7">Degrades oligopeptides.</text>
</comment>
<dbReference type="SUPFAM" id="SSF50156">
    <property type="entry name" value="PDZ domain-like"/>
    <property type="match status" value="1"/>
</dbReference>
<dbReference type="PANTHER" id="PTHR43253">
    <property type="entry name" value="TRICORN PROTEASE HOMOLOG 2-RELATED"/>
    <property type="match status" value="1"/>
</dbReference>
<dbReference type="Pfam" id="PF03572">
    <property type="entry name" value="Peptidase_S41"/>
    <property type="match status" value="1"/>
</dbReference>
<evidence type="ECO:0000256" key="4">
    <source>
        <dbReference type="ARBA" id="ARBA00022670"/>
    </source>
</evidence>
<keyword evidence="6 7" id="KW-0720">Serine protease</keyword>
<name>A0AAE3P3P8_9BACT</name>
<feature type="active site" description="Nucleophile" evidence="8">
    <location>
        <position position="977"/>
    </location>
</feature>
<dbReference type="Pfam" id="PF14685">
    <property type="entry name" value="PDZ_Tricorn"/>
    <property type="match status" value="1"/>
</dbReference>
<dbReference type="AlphaFoldDB" id="A0AAE3P3P8"/>
<dbReference type="GO" id="GO:0006508">
    <property type="term" value="P:proteolysis"/>
    <property type="evidence" value="ECO:0007669"/>
    <property type="project" value="UniProtKB-UniRule"/>
</dbReference>
<dbReference type="PANTHER" id="PTHR43253:SF1">
    <property type="entry name" value="TRICORN PROTEASE HOMOLOG 2-RELATED"/>
    <property type="match status" value="1"/>
</dbReference>
<comment type="similarity">
    <text evidence="2 7">Belongs to the peptidase S41B family.</text>
</comment>
<feature type="active site" description="Charge relay system" evidence="8">
    <location>
        <position position="754"/>
    </location>
</feature>
<dbReference type="Gene3D" id="2.130.10.10">
    <property type="entry name" value="YVTN repeat-like/Quinoprotein amine dehydrogenase"/>
    <property type="match status" value="1"/>
</dbReference>
<dbReference type="EC" id="3.4.21.-" evidence="7"/>
<proteinExistence type="inferred from homology"/>
<dbReference type="Gene3D" id="2.120.10.60">
    <property type="entry name" value="Tricorn protease N-terminal domain"/>
    <property type="match status" value="1"/>
</dbReference>
<dbReference type="InterPro" id="IPR036034">
    <property type="entry name" value="PDZ_sf"/>
</dbReference>
<dbReference type="SMART" id="SM00245">
    <property type="entry name" value="TSPc"/>
    <property type="match status" value="1"/>
</dbReference>
<dbReference type="Proteomes" id="UP001221302">
    <property type="component" value="Unassembled WGS sequence"/>
</dbReference>
<dbReference type="Pfam" id="PF26549">
    <property type="entry name" value="Tricorn_N"/>
    <property type="match status" value="1"/>
</dbReference>
<dbReference type="InterPro" id="IPR015943">
    <property type="entry name" value="WD40/YVTN_repeat-like_dom_sf"/>
</dbReference>
<evidence type="ECO:0000256" key="9">
    <source>
        <dbReference type="SAM" id="MobiDB-lite"/>
    </source>
</evidence>
<dbReference type="PIRSF" id="PIRSF036421">
    <property type="entry name" value="Tricorn_protease"/>
    <property type="match status" value="1"/>
</dbReference>
<dbReference type="SUPFAM" id="SSF82171">
    <property type="entry name" value="DPP6 N-terminal domain-like"/>
    <property type="match status" value="2"/>
</dbReference>
<evidence type="ECO:0000313" key="12">
    <source>
        <dbReference type="Proteomes" id="UP001221302"/>
    </source>
</evidence>
<dbReference type="InterPro" id="IPR029414">
    <property type="entry name" value="Tricorn_PDZ"/>
</dbReference>
<dbReference type="SUPFAM" id="SSF52096">
    <property type="entry name" value="ClpP/crotonase"/>
    <property type="match status" value="1"/>
</dbReference>
<dbReference type="InterPro" id="IPR028204">
    <property type="entry name" value="Tricorn_C1"/>
</dbReference>
<dbReference type="EMBL" id="JARGDL010000015">
    <property type="protein sequence ID" value="MDF1612593.1"/>
    <property type="molecule type" value="Genomic_DNA"/>
</dbReference>
<feature type="domain" description="Tail specific protease" evidence="10">
    <location>
        <begin position="839"/>
        <end position="1047"/>
    </location>
</feature>
<dbReference type="InterPro" id="IPR012393">
    <property type="entry name" value="Tricorn_protease"/>
</dbReference>
<evidence type="ECO:0000259" key="10">
    <source>
        <dbReference type="SMART" id="SM00245"/>
    </source>
</evidence>
<comment type="caution">
    <text evidence="11">The sequence shown here is derived from an EMBL/GenBank/DDBJ whole genome shotgun (WGS) entry which is preliminary data.</text>
</comment>
<reference evidence="11" key="1">
    <citation type="submission" date="2023-03" db="EMBL/GenBank/DDBJ databases">
        <title>Stygiobacter electus gen. nov., sp. nov., facultatively anaerobic thermotolerant bacterium of the class Ignavibacteria from a well of Yessentuki mineral water deposit.</title>
        <authorList>
            <person name="Podosokorskaya O.A."/>
            <person name="Elcheninov A.G."/>
            <person name="Petrova N.F."/>
            <person name="Zavarzina D.G."/>
            <person name="Kublanov I.V."/>
            <person name="Merkel A.Y."/>
        </authorList>
    </citation>
    <scope>NUCLEOTIDE SEQUENCE</scope>
    <source>
        <strain evidence="11">09-Me</strain>
    </source>
</reference>
<evidence type="ECO:0000256" key="1">
    <source>
        <dbReference type="ARBA" id="ARBA00004496"/>
    </source>
</evidence>
<keyword evidence="5 7" id="KW-0378">Hydrolase</keyword>
<evidence type="ECO:0000256" key="3">
    <source>
        <dbReference type="ARBA" id="ARBA00022490"/>
    </source>
</evidence>
<dbReference type="Gene3D" id="2.30.42.10">
    <property type="match status" value="1"/>
</dbReference>
<sequence length="1087" mass="123813">MKKISIIVLIFSFCVNLFAQIDARMLQYPDVSKTHIVFSYAGDLWIVPKEGGTALKLSSPKGQEVFPKFSPDGTQVAFSGNYNGNTDVYVIPTTGGIPKRITNHGMPDRVIDWYPDGKSILFASSAESGKQRFSQFYKVSVNGGLPEKLPIPYGEHASLSPDGKQIIYSNKTESFRTWKRYRGGDAADIWLFDLEKLTVDYIIENPAGDELPMWSGRKIYFISDRGPEIRMNIWSYNLDTKELKQITKFTDYDIHFPSLGSNEIVFEAGGKLYLLNLTDEKLREVKVNVVTDAISLMPQVEKVSNLIQSFTISPDGKRAAFEARGEVFNLPAENGAVINLTKSSGVAERYPAWSPNGKFIAYWSDKSGEYELTIRDLENQNEEKKLTSLGEGFRYNLYWSPNSKMIAFVDKAMEIKIYDIEKNKIYNVDKGKYWYQGNLASFKPSWSSDSRWLAYQNDLDNRSSAIFIYDVKEQKVTQATSGFYKDTEPVFDPDGKYLYFLTDRNFSPIYSDFDNSFVYANATKLALVTLNENILSPLAPKNDTTSIKKDEVKKEEPKKDDSKKEASKDEKKNDKPKETIIDFNNFENRIVILPPQNGNYGHLAAISGKLIYNRLPNSGSSDKNKPIYFYDLEKREEKKIVDDANAFEVSADGKKILVASNGNYSIVDIAENQKLDKKIPTSMMEITVEPKQEWKQIFNDVWRFERDFFYDKNMHGVDWKEMKERYGKLVDFCVTRWDLNYILGELISELNASHTYRSGGDTEDAEQRNVGYLGIDWEIANGFYRIKKIINGASWDTEIRSPLLQPGLKVKAGDYILAVNDEPLDISKAPYSAFEGLAEKTIELTINDKPTFDGAKKIIVQTLSTETRLRNLEWIEQNRKYVDEKTNGRVGYIYVPSTGVTDGQYELVRMFYAQFNKDALIIDERFNNGGQIPDRFIELLNRKPLAYWAVRDGKNWQWPPVAHFGPKVMLINGWSGSGGDAFPDFFRKASLGKLIGTRTWGGLIGITGAPTLIDGGNVTVPTFRMYDPDGKWFKEGHGVDPDIYQIDDPSKMAKGIDPQLEKAVEVIMNELKTNPYKEPKQPEYEVR</sequence>